<organism evidence="2 3">
    <name type="scientific">Corythaixoides concolor</name>
    <name type="common">Grey go-away-bird</name>
    <dbReference type="NCBI Taxonomy" id="103956"/>
    <lineage>
        <taxon>Eukaryota</taxon>
        <taxon>Metazoa</taxon>
        <taxon>Chordata</taxon>
        <taxon>Craniata</taxon>
        <taxon>Vertebrata</taxon>
        <taxon>Euteleostomi</taxon>
        <taxon>Archelosauria</taxon>
        <taxon>Archosauria</taxon>
        <taxon>Dinosauria</taxon>
        <taxon>Saurischia</taxon>
        <taxon>Theropoda</taxon>
        <taxon>Coelurosauria</taxon>
        <taxon>Aves</taxon>
        <taxon>Neognathae</taxon>
        <taxon>Neoaves</taxon>
        <taxon>Otidimorphae</taxon>
        <taxon>Musophagiformes</taxon>
        <taxon>Musophagidae</taxon>
        <taxon>Corythaixoides</taxon>
    </lineage>
</organism>
<dbReference type="EMBL" id="VXAM01000837">
    <property type="protein sequence ID" value="NXJ98033.1"/>
    <property type="molecule type" value="Genomic_DNA"/>
</dbReference>
<accession>A0A7L0FRE3</accession>
<gene>
    <name evidence="2" type="primary">Arid5a_0</name>
    <name evidence="2" type="ORF">CORCON_R07910</name>
</gene>
<feature type="non-terminal residue" evidence="2">
    <location>
        <position position="341"/>
    </location>
</feature>
<feature type="compositionally biased region" description="Basic and acidic residues" evidence="1">
    <location>
        <begin position="129"/>
        <end position="141"/>
    </location>
</feature>
<protein>
    <submittedName>
        <fullName evidence="2">ARI5A protein</fullName>
    </submittedName>
</protein>
<dbReference type="AlphaFoldDB" id="A0A7L0FRE3"/>
<name>A0A7L0FRE3_CORCN</name>
<evidence type="ECO:0000256" key="1">
    <source>
        <dbReference type="SAM" id="MobiDB-lite"/>
    </source>
</evidence>
<feature type="region of interest" description="Disordered" evidence="1">
    <location>
        <begin position="123"/>
        <end position="149"/>
    </location>
</feature>
<sequence>MSPLAKKKLLAQVSKAEALHCHKRHCPEPPRPPTGSYRDEQSSPELSGTRDTAPSVGSKVGPITNASPGGRDSQPCPPAEEGDPAPTVFTGCFHAYRNEVLKPISCQSLWGDFSSLKDFLEPPSSFPSRAEESEQPQDLRSKAGQAWSGESRRAAVKGCWVPPGAGAAPAAPRGKRGREEEMAFGPGAKLRPVPPFIKEADGRDTGAGSPRGHQGLAKPKAVVASPGYTAALPQAPDVYKGAMLHFPVSFGNPLEHLKTQGVPVVPSLSVNPFIIPAFPSPLVAASTQPSDLCRPLATGPGHYPASYESSPRHRLYPAATWHSQPTYASPHAPAFHRHAKL</sequence>
<feature type="non-terminal residue" evidence="2">
    <location>
        <position position="1"/>
    </location>
</feature>
<dbReference type="OrthoDB" id="1938591at2759"/>
<feature type="region of interest" description="Disordered" evidence="1">
    <location>
        <begin position="20"/>
        <end position="83"/>
    </location>
</feature>
<keyword evidence="3" id="KW-1185">Reference proteome</keyword>
<proteinExistence type="predicted"/>
<comment type="caution">
    <text evidence="2">The sequence shown here is derived from an EMBL/GenBank/DDBJ whole genome shotgun (WGS) entry which is preliminary data.</text>
</comment>
<dbReference type="Proteomes" id="UP000526942">
    <property type="component" value="Unassembled WGS sequence"/>
</dbReference>
<reference evidence="2 3" key="1">
    <citation type="submission" date="2019-09" db="EMBL/GenBank/DDBJ databases">
        <title>Bird 10,000 Genomes (B10K) Project - Family phase.</title>
        <authorList>
            <person name="Zhang G."/>
        </authorList>
    </citation>
    <scope>NUCLEOTIDE SEQUENCE [LARGE SCALE GENOMIC DNA]</scope>
    <source>
        <strain evidence="2">B10K-DU-011-20</strain>
        <tissue evidence="2">Muscle</tissue>
    </source>
</reference>
<evidence type="ECO:0000313" key="2">
    <source>
        <dbReference type="EMBL" id="NXJ98033.1"/>
    </source>
</evidence>
<feature type="compositionally biased region" description="Polar residues" evidence="1">
    <location>
        <begin position="43"/>
        <end position="52"/>
    </location>
</feature>
<evidence type="ECO:0000313" key="3">
    <source>
        <dbReference type="Proteomes" id="UP000526942"/>
    </source>
</evidence>